<dbReference type="OrthoDB" id="435038at2759"/>
<dbReference type="OMA" id="MGKKVWH"/>
<evidence type="ECO:0000256" key="2">
    <source>
        <dbReference type="ARBA" id="ARBA00006013"/>
    </source>
</evidence>
<feature type="active site" evidence="8">
    <location>
        <position position="190"/>
    </location>
</feature>
<dbReference type="GO" id="GO:0006574">
    <property type="term" value="P:L-valine catabolic process"/>
    <property type="evidence" value="ECO:0007669"/>
    <property type="project" value="UniProtKB-UniPathway"/>
</dbReference>
<evidence type="ECO:0000259" key="11">
    <source>
        <dbReference type="Pfam" id="PF14833"/>
    </source>
</evidence>
<dbReference type="AlphaFoldDB" id="A0A0G4IW16"/>
<dbReference type="EMBL" id="CDSF01000090">
    <property type="protein sequence ID" value="CEO99437.1"/>
    <property type="molecule type" value="Genomic_DNA"/>
</dbReference>
<dbReference type="UniPathway" id="UPA00362"/>
<dbReference type="STRING" id="37360.A0A0G4IW16"/>
<dbReference type="Pfam" id="PF03446">
    <property type="entry name" value="NAD_binding_2"/>
    <property type="match status" value="1"/>
</dbReference>
<dbReference type="InterPro" id="IPR029154">
    <property type="entry name" value="HIBADH-like_NADP-bd"/>
</dbReference>
<dbReference type="PANTHER" id="PTHR22981">
    <property type="entry name" value="3-HYDROXYISOBUTYRATE DEHYDROGENASE-RELATED"/>
    <property type="match status" value="1"/>
</dbReference>
<evidence type="ECO:0000256" key="7">
    <source>
        <dbReference type="ARBA" id="ARBA00049197"/>
    </source>
</evidence>
<dbReference type="EC" id="1.1.1.31" evidence="3 9"/>
<dbReference type="Pfam" id="PF14833">
    <property type="entry name" value="NAD_binding_11"/>
    <property type="match status" value="1"/>
</dbReference>
<dbReference type="InterPro" id="IPR013328">
    <property type="entry name" value="6PGD_dom2"/>
</dbReference>
<evidence type="ECO:0000313" key="12">
    <source>
        <dbReference type="EMBL" id="CEO99437.1"/>
    </source>
</evidence>
<dbReference type="InterPro" id="IPR002204">
    <property type="entry name" value="3-OH-isobutyrate_DH-rel_CS"/>
</dbReference>
<evidence type="ECO:0000313" key="14">
    <source>
        <dbReference type="Proteomes" id="UP000039324"/>
    </source>
</evidence>
<dbReference type="InterPro" id="IPR006115">
    <property type="entry name" value="6PGDH_NADP-bd"/>
</dbReference>
<dbReference type="InterPro" id="IPR036291">
    <property type="entry name" value="NAD(P)-bd_dom_sf"/>
</dbReference>
<evidence type="ECO:0000256" key="3">
    <source>
        <dbReference type="ARBA" id="ARBA00012991"/>
    </source>
</evidence>
<evidence type="ECO:0000256" key="9">
    <source>
        <dbReference type="RuleBase" id="RU910714"/>
    </source>
</evidence>
<gene>
    <name evidence="12" type="ORF">PBRA_001344</name>
    <name evidence="13" type="ORF">PLBR_LOCUS4658</name>
</gene>
<comment type="pathway">
    <text evidence="1 9">Amino-acid degradation; L-valine degradation.</text>
</comment>
<dbReference type="NCBIfam" id="TIGR01692">
    <property type="entry name" value="HIBADH"/>
    <property type="match status" value="1"/>
</dbReference>
<dbReference type="FunFam" id="1.10.1040.10:FF:000006">
    <property type="entry name" value="3-hydroxyisobutyrate dehydrogenase"/>
    <property type="match status" value="1"/>
</dbReference>
<protein>
    <recommendedName>
        <fullName evidence="3 9">3-hydroxyisobutyrate dehydrogenase</fullName>
        <shortName evidence="9">HIBADH</shortName>
        <ecNumber evidence="3 9">1.1.1.31</ecNumber>
    </recommendedName>
</protein>
<organism evidence="12 14">
    <name type="scientific">Plasmodiophora brassicae</name>
    <name type="common">Clubroot disease agent</name>
    <dbReference type="NCBI Taxonomy" id="37360"/>
    <lineage>
        <taxon>Eukaryota</taxon>
        <taxon>Sar</taxon>
        <taxon>Rhizaria</taxon>
        <taxon>Endomyxa</taxon>
        <taxon>Phytomyxea</taxon>
        <taxon>Plasmodiophorida</taxon>
        <taxon>Plasmodiophoridae</taxon>
        <taxon>Plasmodiophora</taxon>
    </lineage>
</organism>
<dbReference type="SUPFAM" id="SSF48179">
    <property type="entry name" value="6-phosphogluconate dehydrogenase C-terminal domain-like"/>
    <property type="match status" value="1"/>
</dbReference>
<dbReference type="GO" id="GO:0050661">
    <property type="term" value="F:NADP binding"/>
    <property type="evidence" value="ECO:0007669"/>
    <property type="project" value="InterPro"/>
</dbReference>
<name>A0A0G4IW16_PLABS</name>
<evidence type="ECO:0000313" key="15">
    <source>
        <dbReference type="Proteomes" id="UP000290189"/>
    </source>
</evidence>
<comment type="similarity">
    <text evidence="2">Belongs to the HIBADH-related family. 3-hydroxyisobutyrate dehydrogenase subfamily.</text>
</comment>
<evidence type="ECO:0000256" key="8">
    <source>
        <dbReference type="PIRSR" id="PIRSR000103-1"/>
    </source>
</evidence>
<dbReference type="GO" id="GO:0008442">
    <property type="term" value="F:3-hydroxyisobutyrate dehydrogenase activity"/>
    <property type="evidence" value="ECO:0007669"/>
    <property type="project" value="UniProtKB-EC"/>
</dbReference>
<evidence type="ECO:0000256" key="1">
    <source>
        <dbReference type="ARBA" id="ARBA00005109"/>
    </source>
</evidence>
<dbReference type="GO" id="GO:0051287">
    <property type="term" value="F:NAD binding"/>
    <property type="evidence" value="ECO:0007669"/>
    <property type="project" value="InterPro"/>
</dbReference>
<proteinExistence type="inferred from homology"/>
<keyword evidence="6 9" id="KW-0520">NAD</keyword>
<dbReference type="EMBL" id="OVEO01000007">
    <property type="protein sequence ID" value="SPQ97443.1"/>
    <property type="molecule type" value="Genomic_DNA"/>
</dbReference>
<dbReference type="InterPro" id="IPR015815">
    <property type="entry name" value="HIBADH-related"/>
</dbReference>
<dbReference type="InterPro" id="IPR008927">
    <property type="entry name" value="6-PGluconate_DH-like_C_sf"/>
</dbReference>
<evidence type="ECO:0000313" key="13">
    <source>
        <dbReference type="EMBL" id="SPQ97443.1"/>
    </source>
</evidence>
<evidence type="ECO:0000256" key="6">
    <source>
        <dbReference type="ARBA" id="ARBA00023027"/>
    </source>
</evidence>
<comment type="catalytic activity">
    <reaction evidence="7 9">
        <text>3-hydroxy-2-methylpropanoate + NAD(+) = 2-methyl-3-oxopropanoate + NADH + H(+)</text>
        <dbReference type="Rhea" id="RHEA:17681"/>
        <dbReference type="ChEBI" id="CHEBI:11805"/>
        <dbReference type="ChEBI" id="CHEBI:15378"/>
        <dbReference type="ChEBI" id="CHEBI:57540"/>
        <dbReference type="ChEBI" id="CHEBI:57700"/>
        <dbReference type="ChEBI" id="CHEBI:57945"/>
        <dbReference type="EC" id="1.1.1.31"/>
    </reaction>
</comment>
<dbReference type="Proteomes" id="UP000290189">
    <property type="component" value="Unassembled WGS sequence"/>
</dbReference>
<dbReference type="SUPFAM" id="SSF51735">
    <property type="entry name" value="NAD(P)-binding Rossmann-fold domains"/>
    <property type="match status" value="1"/>
</dbReference>
<evidence type="ECO:0000259" key="10">
    <source>
        <dbReference type="Pfam" id="PF03446"/>
    </source>
</evidence>
<keyword evidence="13" id="KW-0496">Mitochondrion</keyword>
<feature type="domain" description="6-phosphogluconate dehydrogenase NADP-binding" evidence="10">
    <location>
        <begin position="25"/>
        <end position="181"/>
    </location>
</feature>
<dbReference type="PROSITE" id="PS00895">
    <property type="entry name" value="3_HYDROXYISOBUT_DH"/>
    <property type="match status" value="1"/>
</dbReference>
<dbReference type="InterPro" id="IPR011548">
    <property type="entry name" value="HIBADH"/>
</dbReference>
<reference evidence="12 14" key="1">
    <citation type="submission" date="2015-02" db="EMBL/GenBank/DDBJ databases">
        <authorList>
            <person name="Chooi Y.-H."/>
        </authorList>
    </citation>
    <scope>NUCLEOTIDE SEQUENCE [LARGE SCALE GENOMIC DNA]</scope>
    <source>
        <strain evidence="12">E3</strain>
    </source>
</reference>
<dbReference type="PANTHER" id="PTHR22981:SF7">
    <property type="entry name" value="3-HYDROXYISOBUTYRATE DEHYDROGENASE, MITOCHONDRIAL"/>
    <property type="match status" value="1"/>
</dbReference>
<keyword evidence="4 9" id="KW-0101">Branched-chain amino acid catabolism</keyword>
<evidence type="ECO:0000256" key="5">
    <source>
        <dbReference type="ARBA" id="ARBA00023002"/>
    </source>
</evidence>
<keyword evidence="5 9" id="KW-0560">Oxidoreductase</keyword>
<accession>A0A0G4IW16</accession>
<dbReference type="Proteomes" id="UP000039324">
    <property type="component" value="Unassembled WGS sequence"/>
</dbReference>
<sequence length="321" mass="33982">MWWRRALQPRGVLSSRSPRRCLSTSIGFIGLGHMGAPMAGNLVRGGKALTVYDVHRPAVDKLVEQGAAPGQDIAAVAGSSDIIFTMLRSPEQVREVSATIMENAKGSTILVDCSTIDPMTARAVSAAAEAKGMSMIDAPVSGGVTGAANATLTFMVGGNRDAVERVKPLLSLMGRNTMHCGASGNGQVAKLTNNLILAISMIGVSEGMNLGIQMGIDPQVLANVINTSTGRCWSSDTYNPVPGIIKGVPSSNDYKGGFGCALMLKDLRLALQAAQEVNAETPLATKSCDVYEYLCETGYADRDFSVIYDQFRQSTTQQRSK</sequence>
<feature type="domain" description="3-hydroxyisobutyrate dehydrogenase-like NAD-binding" evidence="11">
    <location>
        <begin position="184"/>
        <end position="308"/>
    </location>
</feature>
<dbReference type="Gene3D" id="3.40.50.720">
    <property type="entry name" value="NAD(P)-binding Rossmann-like Domain"/>
    <property type="match status" value="1"/>
</dbReference>
<reference evidence="13 15" key="2">
    <citation type="submission" date="2018-03" db="EMBL/GenBank/DDBJ databases">
        <authorList>
            <person name="Fogelqvist J."/>
        </authorList>
    </citation>
    <scope>NUCLEOTIDE SEQUENCE [LARGE SCALE GENOMIC DNA]</scope>
</reference>
<dbReference type="Gene3D" id="1.10.1040.10">
    <property type="entry name" value="N-(1-d-carboxylethyl)-l-norvaline Dehydrogenase, domain 2"/>
    <property type="match status" value="1"/>
</dbReference>
<dbReference type="PIRSF" id="PIRSF000103">
    <property type="entry name" value="HIBADH"/>
    <property type="match status" value="1"/>
</dbReference>
<geneLocation type="mitochondrion" evidence="13"/>
<keyword evidence="14" id="KW-1185">Reference proteome</keyword>
<evidence type="ECO:0000256" key="4">
    <source>
        <dbReference type="ARBA" id="ARBA00022456"/>
    </source>
</evidence>